<evidence type="ECO:0000256" key="1">
    <source>
        <dbReference type="ARBA" id="ARBA00005953"/>
    </source>
</evidence>
<sequence>MLRPFPRGLVGAAPAPRPYTLSLHPVPTLTAVNRDEYAHWETVPTRWKDNDLYGHVNNVVHYALMDTVINEWMIKTAGFDPVTSPAIALCVESHCVYKAEVSFPDPISVGVRVGKLGRSSVRWEIGMYRPDGALLAEGHFVHVFVDRNTRRPVEIPGAIRAEMERLAA</sequence>
<dbReference type="PANTHER" id="PTHR31793">
    <property type="entry name" value="4-HYDROXYBENZOYL-COA THIOESTERASE FAMILY MEMBER"/>
    <property type="match status" value="1"/>
</dbReference>
<accession>A0A9W6PWE5</accession>
<keyword evidence="2" id="KW-0378">Hydrolase</keyword>
<dbReference type="GO" id="GO:0047617">
    <property type="term" value="F:fatty acyl-CoA hydrolase activity"/>
    <property type="evidence" value="ECO:0007669"/>
    <property type="project" value="TreeGrafter"/>
</dbReference>
<dbReference type="EMBL" id="BSRZ01000005">
    <property type="protein sequence ID" value="GLW64421.1"/>
    <property type="molecule type" value="Genomic_DNA"/>
</dbReference>
<evidence type="ECO:0000313" key="4">
    <source>
        <dbReference type="Proteomes" id="UP001165124"/>
    </source>
</evidence>
<organism evidence="3 4">
    <name type="scientific">Actinomadura rubrobrunea</name>
    <dbReference type="NCBI Taxonomy" id="115335"/>
    <lineage>
        <taxon>Bacteria</taxon>
        <taxon>Bacillati</taxon>
        <taxon>Actinomycetota</taxon>
        <taxon>Actinomycetes</taxon>
        <taxon>Streptosporangiales</taxon>
        <taxon>Thermomonosporaceae</taxon>
        <taxon>Actinomadura</taxon>
    </lineage>
</organism>
<evidence type="ECO:0000313" key="3">
    <source>
        <dbReference type="EMBL" id="GLW64421.1"/>
    </source>
</evidence>
<dbReference type="AlphaFoldDB" id="A0A9W6PWE5"/>
<dbReference type="InterPro" id="IPR029069">
    <property type="entry name" value="HotDog_dom_sf"/>
</dbReference>
<evidence type="ECO:0000256" key="2">
    <source>
        <dbReference type="ARBA" id="ARBA00022801"/>
    </source>
</evidence>
<dbReference type="Pfam" id="PF13279">
    <property type="entry name" value="4HBT_2"/>
    <property type="match status" value="1"/>
</dbReference>
<comment type="caution">
    <text evidence="3">The sequence shown here is derived from an EMBL/GenBank/DDBJ whole genome shotgun (WGS) entry which is preliminary data.</text>
</comment>
<dbReference type="Gene3D" id="3.10.129.10">
    <property type="entry name" value="Hotdog Thioesterase"/>
    <property type="match status" value="1"/>
</dbReference>
<dbReference type="CDD" id="cd00586">
    <property type="entry name" value="4HBT"/>
    <property type="match status" value="1"/>
</dbReference>
<keyword evidence="4" id="KW-1185">Reference proteome</keyword>
<dbReference type="InterPro" id="IPR050563">
    <property type="entry name" value="4-hydroxybenzoyl-CoA_TE"/>
</dbReference>
<protein>
    <submittedName>
        <fullName evidence="3">Thioesterase</fullName>
    </submittedName>
</protein>
<dbReference type="SUPFAM" id="SSF54637">
    <property type="entry name" value="Thioesterase/thiol ester dehydrase-isomerase"/>
    <property type="match status" value="1"/>
</dbReference>
<gene>
    <name evidence="3" type="ORF">Arub01_26650</name>
</gene>
<comment type="similarity">
    <text evidence="1">Belongs to the 4-hydroxybenzoyl-CoA thioesterase family.</text>
</comment>
<proteinExistence type="inferred from homology"/>
<dbReference type="PANTHER" id="PTHR31793:SF27">
    <property type="entry name" value="NOVEL THIOESTERASE SUPERFAMILY DOMAIN AND SAPOSIN A-TYPE DOMAIN CONTAINING PROTEIN (0610012H03RIK)"/>
    <property type="match status" value="1"/>
</dbReference>
<name>A0A9W6PWE5_9ACTN</name>
<reference evidence="3" key="1">
    <citation type="submission" date="2023-02" db="EMBL/GenBank/DDBJ databases">
        <title>Actinomadura rubrobrunea NBRC 14622.</title>
        <authorList>
            <person name="Ichikawa N."/>
            <person name="Sato H."/>
            <person name="Tonouchi N."/>
        </authorList>
    </citation>
    <scope>NUCLEOTIDE SEQUENCE</scope>
    <source>
        <strain evidence="3">NBRC 14622</strain>
    </source>
</reference>
<dbReference type="Proteomes" id="UP001165124">
    <property type="component" value="Unassembled WGS sequence"/>
</dbReference>